<sequence>MCLMVSSMFFPKLQGNDFNGNECSPSIFKSNSLNLLKEANQRLKERLKVKEEEIAGELGDDLQQEKERCKSIENNKASNVIQQLLDRVKLLENM</sequence>
<comment type="caution">
    <text evidence="1">The sequence shown here is derived from an EMBL/GenBank/DDBJ whole genome shotgun (WGS) entry which is preliminary data.</text>
</comment>
<name>A0ACC0MUP8_RHOML</name>
<evidence type="ECO:0000313" key="1">
    <source>
        <dbReference type="EMBL" id="KAI8544033.1"/>
    </source>
</evidence>
<proteinExistence type="predicted"/>
<gene>
    <name evidence="1" type="ORF">RHMOL_Rhmol08G0263400</name>
</gene>
<accession>A0ACC0MUP8</accession>
<organism evidence="1 2">
    <name type="scientific">Rhododendron molle</name>
    <name type="common">Chinese azalea</name>
    <name type="synonym">Azalea mollis</name>
    <dbReference type="NCBI Taxonomy" id="49168"/>
    <lineage>
        <taxon>Eukaryota</taxon>
        <taxon>Viridiplantae</taxon>
        <taxon>Streptophyta</taxon>
        <taxon>Embryophyta</taxon>
        <taxon>Tracheophyta</taxon>
        <taxon>Spermatophyta</taxon>
        <taxon>Magnoliopsida</taxon>
        <taxon>eudicotyledons</taxon>
        <taxon>Gunneridae</taxon>
        <taxon>Pentapetalae</taxon>
        <taxon>asterids</taxon>
        <taxon>Ericales</taxon>
        <taxon>Ericaceae</taxon>
        <taxon>Ericoideae</taxon>
        <taxon>Rhodoreae</taxon>
        <taxon>Rhododendron</taxon>
    </lineage>
</organism>
<reference evidence="1" key="1">
    <citation type="submission" date="2022-02" db="EMBL/GenBank/DDBJ databases">
        <title>Plant Genome Project.</title>
        <authorList>
            <person name="Zhang R.-G."/>
        </authorList>
    </citation>
    <scope>NUCLEOTIDE SEQUENCE</scope>
    <source>
        <strain evidence="1">AT1</strain>
    </source>
</reference>
<dbReference type="EMBL" id="CM046395">
    <property type="protein sequence ID" value="KAI8544033.1"/>
    <property type="molecule type" value="Genomic_DNA"/>
</dbReference>
<keyword evidence="2" id="KW-1185">Reference proteome</keyword>
<evidence type="ECO:0000313" key="2">
    <source>
        <dbReference type="Proteomes" id="UP001062846"/>
    </source>
</evidence>
<dbReference type="Proteomes" id="UP001062846">
    <property type="component" value="Chromosome 8"/>
</dbReference>
<protein>
    <submittedName>
        <fullName evidence="1">Uncharacterized protein</fullName>
    </submittedName>
</protein>